<evidence type="ECO:0000313" key="7">
    <source>
        <dbReference type="EMBL" id="RIH63764.1"/>
    </source>
</evidence>
<keyword evidence="4" id="KW-0812">Transmembrane</keyword>
<comment type="caution">
    <text evidence="7">The sequence shown here is derived from an EMBL/GenBank/DDBJ whole genome shotgun (WGS) entry which is preliminary data.</text>
</comment>
<keyword evidence="3" id="KW-0677">Repeat</keyword>
<dbReference type="PANTHER" id="PTHR11764:SF20">
    <property type="entry name" value="LANOSTEROL SYNTHASE"/>
    <property type="match status" value="1"/>
</dbReference>
<accession>A0A399CVG1</accession>
<dbReference type="GO" id="GO:0016866">
    <property type="term" value="F:intramolecular transferase activity"/>
    <property type="evidence" value="ECO:0007669"/>
    <property type="project" value="InterPro"/>
</dbReference>
<dbReference type="InterPro" id="IPR008930">
    <property type="entry name" value="Terpenoid_cyclase/PrenylTrfase"/>
</dbReference>
<comment type="pathway">
    <text evidence="1">Secondary metabolite biosynthesis; hopanoid biosynthesis.</text>
</comment>
<organism evidence="7 8">
    <name type="scientific">Mariniphaga sediminis</name>
    <dbReference type="NCBI Taxonomy" id="1628158"/>
    <lineage>
        <taxon>Bacteria</taxon>
        <taxon>Pseudomonadati</taxon>
        <taxon>Bacteroidota</taxon>
        <taxon>Bacteroidia</taxon>
        <taxon>Marinilabiliales</taxon>
        <taxon>Prolixibacteraceae</taxon>
        <taxon>Mariniphaga</taxon>
    </lineage>
</organism>
<keyword evidence="4" id="KW-1133">Transmembrane helix</keyword>
<dbReference type="GO" id="GO:0005811">
    <property type="term" value="C:lipid droplet"/>
    <property type="evidence" value="ECO:0007669"/>
    <property type="project" value="InterPro"/>
</dbReference>
<feature type="domain" description="Prenyltransferase alpha-alpha toroid" evidence="5">
    <location>
        <begin position="37"/>
        <end position="98"/>
    </location>
</feature>
<dbReference type="Proteomes" id="UP000266441">
    <property type="component" value="Unassembled WGS sequence"/>
</dbReference>
<dbReference type="GO" id="GO:0016104">
    <property type="term" value="P:triterpenoid biosynthetic process"/>
    <property type="evidence" value="ECO:0007669"/>
    <property type="project" value="InterPro"/>
</dbReference>
<dbReference type="EMBL" id="QWET01000016">
    <property type="protein sequence ID" value="RIH63764.1"/>
    <property type="molecule type" value="Genomic_DNA"/>
</dbReference>
<evidence type="ECO:0000259" key="5">
    <source>
        <dbReference type="Pfam" id="PF00432"/>
    </source>
</evidence>
<gene>
    <name evidence="7" type="ORF">D1164_17650</name>
</gene>
<feature type="transmembrane region" description="Helical" evidence="4">
    <location>
        <begin position="180"/>
        <end position="201"/>
    </location>
</feature>
<dbReference type="SUPFAM" id="SSF48239">
    <property type="entry name" value="Terpenoid cyclases/Protein prenyltransferases"/>
    <property type="match status" value="2"/>
</dbReference>
<dbReference type="InterPro" id="IPR032696">
    <property type="entry name" value="SQ_cyclase_C"/>
</dbReference>
<evidence type="ECO:0000256" key="4">
    <source>
        <dbReference type="SAM" id="Phobius"/>
    </source>
</evidence>
<proteinExistence type="inferred from homology"/>
<dbReference type="InterPro" id="IPR018333">
    <property type="entry name" value="Squalene_cyclase"/>
</dbReference>
<dbReference type="RefSeq" id="WP_119351223.1">
    <property type="nucleotide sequence ID" value="NZ_QWET01000016.1"/>
</dbReference>
<dbReference type="InterPro" id="IPR001330">
    <property type="entry name" value="Prenyltrans"/>
</dbReference>
<evidence type="ECO:0000256" key="2">
    <source>
        <dbReference type="ARBA" id="ARBA00009755"/>
    </source>
</evidence>
<dbReference type="Gene3D" id="1.50.10.20">
    <property type="match status" value="3"/>
</dbReference>
<keyword evidence="4" id="KW-0472">Membrane</keyword>
<dbReference type="Pfam" id="PF00432">
    <property type="entry name" value="Prenyltrans"/>
    <property type="match status" value="1"/>
</dbReference>
<keyword evidence="8" id="KW-1185">Reference proteome</keyword>
<dbReference type="UniPathway" id="UPA00337"/>
<reference evidence="7 8" key="1">
    <citation type="journal article" date="2015" name="Int. J. Syst. Evol. Microbiol.">
        <title>Mariniphaga sediminis sp. nov., isolated from coastal sediment.</title>
        <authorList>
            <person name="Wang F.Q."/>
            <person name="Shen Q.Y."/>
            <person name="Chen G.J."/>
            <person name="Du Z.J."/>
        </authorList>
    </citation>
    <scope>NUCLEOTIDE SEQUENCE [LARGE SCALE GENOMIC DNA]</scope>
    <source>
        <strain evidence="7 8">SY21</strain>
    </source>
</reference>
<dbReference type="AlphaFoldDB" id="A0A399CVG1"/>
<evidence type="ECO:0000259" key="6">
    <source>
        <dbReference type="Pfam" id="PF13243"/>
    </source>
</evidence>
<feature type="domain" description="Squalene cyclase C-terminal" evidence="6">
    <location>
        <begin position="327"/>
        <end position="542"/>
    </location>
</feature>
<evidence type="ECO:0000313" key="8">
    <source>
        <dbReference type="Proteomes" id="UP000266441"/>
    </source>
</evidence>
<name>A0A399CVG1_9BACT</name>
<evidence type="ECO:0000256" key="1">
    <source>
        <dbReference type="ARBA" id="ARBA00004999"/>
    </source>
</evidence>
<dbReference type="OrthoDB" id="4673451at2"/>
<dbReference type="Pfam" id="PF13243">
    <property type="entry name" value="SQHop_cyclase_C"/>
    <property type="match status" value="1"/>
</dbReference>
<dbReference type="PANTHER" id="PTHR11764">
    <property type="entry name" value="TERPENE CYCLASE/MUTASE FAMILY MEMBER"/>
    <property type="match status" value="1"/>
</dbReference>
<evidence type="ECO:0000256" key="3">
    <source>
        <dbReference type="ARBA" id="ARBA00022737"/>
    </source>
</evidence>
<sequence length="606" mass="67909">MYKEELEQRINELGRGLVSDLKPEGYWEGRLSSSALAVAVAVAALCFDDRMVHAREIERGLNWLSSNINLDGSFGDTPESPGNVSTSLLVYATVNLFRDKEEWVHSFQERIAGYLASQKIDVHSPQLAEAILNYYKKDYTFSVPILAMCGLCGVPGEEAFKHIPQLPFELSLLPRRFYRMLNLSVVSYAIPALVAVGIVIFRKKSSGLFWRFVRRFSIPKALKVLHRMVPKSGGFLEAVPLTAFVALSLINAGYAELEVVKKGIRFLKATQREDGGWPIDVDLSIWVTSLAVKSFRSCLPGFLNSDLQDKIADHFKLNQNDKVHPFNGTRPGGWGWTNHPGAVPDGDDTPGAILALMQLQPKMMVKKEILAACNWLVFLQNKDGGFPTFSRGWGKLPFDQSCSDLTGHSLLAISAALENYQSELSRWKKRKLKKAVGKALFYLEYHQKEDGSWLPLWFGNQQVPGHVNPVYGTAKVLTYLKDAVSFEWIPDELKQRINLLIEKGGRFLISVQNSDGSWGGAKNITGTMEETALAVSALMAKENRKIREAGLKWLNLFYLENGLKSAPIGLYFASLWYDEKMYPVTAYMEALCRSLEVLDSRGHQLS</sequence>
<comment type="similarity">
    <text evidence="2">Belongs to the terpene cyclase/mutase family.</text>
</comment>
<protein>
    <submittedName>
        <fullName evidence="7">Squalene--hopene cyclase</fullName>
    </submittedName>
</protein>